<feature type="signal peptide" evidence="1">
    <location>
        <begin position="1"/>
        <end position="21"/>
    </location>
</feature>
<sequence length="223" mass="24581">MTKNSVFKLFALFVIASMVLAACGAFTASPGFCGLYMGDGTYDNDIDKIIYPGQEIPNTLEDYHKIMYLPCNERNYLINSGKEQHIDGSPIGDLHTPLEAKTSSGTDVFVEISVYWTLNQNFDAMTGFYAYQLKFKAASETDISGDENSSTPGWNKMLGETMLPAVKRSIVEAMSLTSDAIWQSNDVDQRTIAEEYAISVIKDKLRPIYGSGDLHGQTPKALA</sequence>
<protein>
    <recommendedName>
        <fullName evidence="4">Band 7 domain-containing protein</fullName>
    </recommendedName>
</protein>
<accession>A0A0G1JKP7</accession>
<keyword evidence="1" id="KW-0732">Signal</keyword>
<gene>
    <name evidence="2" type="ORF">UW68_C0052G0008</name>
</gene>
<evidence type="ECO:0008006" key="4">
    <source>
        <dbReference type="Google" id="ProtNLM"/>
    </source>
</evidence>
<dbReference type="AlphaFoldDB" id="A0A0G1JKP7"/>
<evidence type="ECO:0000256" key="1">
    <source>
        <dbReference type="SAM" id="SignalP"/>
    </source>
</evidence>
<dbReference type="EMBL" id="LCJG01000052">
    <property type="protein sequence ID" value="KKT71943.1"/>
    <property type="molecule type" value="Genomic_DNA"/>
</dbReference>
<evidence type="ECO:0000313" key="2">
    <source>
        <dbReference type="EMBL" id="KKT71943.1"/>
    </source>
</evidence>
<evidence type="ECO:0000313" key="3">
    <source>
        <dbReference type="Proteomes" id="UP000034835"/>
    </source>
</evidence>
<proteinExistence type="predicted"/>
<reference evidence="2 3" key="1">
    <citation type="journal article" date="2015" name="Nature">
        <title>rRNA introns, odd ribosomes, and small enigmatic genomes across a large radiation of phyla.</title>
        <authorList>
            <person name="Brown C.T."/>
            <person name="Hug L.A."/>
            <person name="Thomas B.C."/>
            <person name="Sharon I."/>
            <person name="Castelle C.J."/>
            <person name="Singh A."/>
            <person name="Wilkins M.J."/>
            <person name="Williams K.H."/>
            <person name="Banfield J.F."/>
        </authorList>
    </citation>
    <scope>NUCLEOTIDE SEQUENCE [LARGE SCALE GENOMIC DNA]</scope>
</reference>
<feature type="chain" id="PRO_5002538010" description="Band 7 domain-containing protein" evidence="1">
    <location>
        <begin position="22"/>
        <end position="223"/>
    </location>
</feature>
<comment type="caution">
    <text evidence="2">The sequence shown here is derived from an EMBL/GenBank/DDBJ whole genome shotgun (WGS) entry which is preliminary data.</text>
</comment>
<organism evidence="2 3">
    <name type="scientific">Candidatus Collierbacteria bacterium GW2011_GWB1_44_6</name>
    <dbReference type="NCBI Taxonomy" id="1618384"/>
    <lineage>
        <taxon>Bacteria</taxon>
        <taxon>Candidatus Collieribacteriota</taxon>
    </lineage>
</organism>
<dbReference type="PROSITE" id="PS51257">
    <property type="entry name" value="PROKAR_LIPOPROTEIN"/>
    <property type="match status" value="1"/>
</dbReference>
<dbReference type="Proteomes" id="UP000034835">
    <property type="component" value="Unassembled WGS sequence"/>
</dbReference>
<name>A0A0G1JKP7_9BACT</name>